<dbReference type="EMBL" id="CADCUB010000047">
    <property type="protein sequence ID" value="CAA9315860.1"/>
    <property type="molecule type" value="Genomic_DNA"/>
</dbReference>
<organism evidence="2">
    <name type="scientific">uncultured Frankineae bacterium</name>
    <dbReference type="NCBI Taxonomy" id="437475"/>
    <lineage>
        <taxon>Bacteria</taxon>
        <taxon>Bacillati</taxon>
        <taxon>Actinomycetota</taxon>
        <taxon>Actinomycetes</taxon>
        <taxon>Frankiales</taxon>
        <taxon>environmental samples</taxon>
    </lineage>
</organism>
<protein>
    <submittedName>
        <fullName evidence="2">Uncharacterized protein</fullName>
    </submittedName>
</protein>
<proteinExistence type="predicted"/>
<accession>A0A6J4KUQ5</accession>
<sequence>MRPSTPRKRSIARATTSARRSERVLQEILTGPDTAHRRELEILLEERDR</sequence>
<reference evidence="2" key="1">
    <citation type="submission" date="2020-02" db="EMBL/GenBank/DDBJ databases">
        <authorList>
            <person name="Meier V. D."/>
        </authorList>
    </citation>
    <scope>NUCLEOTIDE SEQUENCE</scope>
    <source>
        <strain evidence="2">AVDCRST_MAG07</strain>
    </source>
</reference>
<evidence type="ECO:0000256" key="1">
    <source>
        <dbReference type="SAM" id="MobiDB-lite"/>
    </source>
</evidence>
<name>A0A6J4KUQ5_9ACTN</name>
<dbReference type="AlphaFoldDB" id="A0A6J4KUQ5"/>
<feature type="region of interest" description="Disordered" evidence="1">
    <location>
        <begin position="1"/>
        <end position="23"/>
    </location>
</feature>
<feature type="compositionally biased region" description="Basic residues" evidence="1">
    <location>
        <begin position="1"/>
        <end position="11"/>
    </location>
</feature>
<evidence type="ECO:0000313" key="2">
    <source>
        <dbReference type="EMBL" id="CAA9315860.1"/>
    </source>
</evidence>
<gene>
    <name evidence="2" type="ORF">AVDCRST_MAG07-910</name>
</gene>